<evidence type="ECO:0000313" key="3">
    <source>
        <dbReference type="Proteomes" id="UP000202583"/>
    </source>
</evidence>
<dbReference type="KEGG" id="vg:26634599"/>
<reference evidence="2 3" key="1">
    <citation type="submission" date="2015-07" db="EMBL/GenBank/DDBJ databases">
        <title>Two Asian jumbo phage RSL2 and RSF1 infecting the phytopathogen Ralstonia solanacearum share common features related to the phi-KZ-like phages.</title>
        <authorList>
            <person name="Kawasaki T."/>
            <person name="Fujie M."/>
            <person name="Chatchawankanphanich O."/>
            <person name="Ogata H."/>
            <person name="Yamada T."/>
        </authorList>
    </citation>
    <scope>NUCLEOTIDE SEQUENCE [LARGE SCALE GENOMIC DNA]</scope>
    <source>
        <strain evidence="2 3">RSF1</strain>
    </source>
</reference>
<feature type="compositionally biased region" description="Polar residues" evidence="1">
    <location>
        <begin position="78"/>
        <end position="91"/>
    </location>
</feature>
<organism evidence="2 3">
    <name type="scientific">Ralstonia phage RSF1</name>
    <dbReference type="NCBI Taxonomy" id="1689679"/>
    <lineage>
        <taxon>Viruses</taxon>
        <taxon>Duplodnaviria</taxon>
        <taxon>Heunggongvirae</taxon>
        <taxon>Uroviricota</taxon>
        <taxon>Caudoviricetes</taxon>
        <taxon>Chimalliviridae</taxon>
        <taxon>Chiangmaivirus</taxon>
        <taxon>Chiangmaivirus RSF1</taxon>
    </lineage>
</organism>
<protein>
    <submittedName>
        <fullName evidence="2">Uncharacterized protein</fullName>
    </submittedName>
</protein>
<dbReference type="GeneID" id="26634599"/>
<name>A0A0K2QQQ6_9CAUD</name>
<dbReference type="Proteomes" id="UP000202583">
    <property type="component" value="Segment"/>
</dbReference>
<dbReference type="RefSeq" id="YP_009207942.2">
    <property type="nucleotide sequence ID" value="NC_028899.1"/>
</dbReference>
<feature type="region of interest" description="Disordered" evidence="1">
    <location>
        <begin position="76"/>
        <end position="101"/>
    </location>
</feature>
<evidence type="ECO:0000256" key="1">
    <source>
        <dbReference type="SAM" id="MobiDB-lite"/>
    </source>
</evidence>
<accession>A0A0K2QQQ6</accession>
<keyword evidence="3" id="KW-1185">Reference proteome</keyword>
<evidence type="ECO:0000313" key="2">
    <source>
        <dbReference type="EMBL" id="BAS04930.2"/>
    </source>
</evidence>
<sequence length="101" mass="10369">MSQGQEVMTQAAQSNPLATGTVESISKSSIIVSHSNGPTTLEGPAVEAISSKLKLGDSVEFGVIDDNVVVQLPAAKKSGSTAGRRQGNSPAGCSIEKGERW</sequence>
<proteinExistence type="predicted"/>
<dbReference type="EMBL" id="AP014927">
    <property type="protein sequence ID" value="BAS04930.2"/>
    <property type="molecule type" value="Genomic_DNA"/>
</dbReference>